<evidence type="ECO:0000256" key="1">
    <source>
        <dbReference type="SAM" id="MobiDB-lite"/>
    </source>
</evidence>
<proteinExistence type="predicted"/>
<dbReference type="AlphaFoldDB" id="A0A380BJK0"/>
<feature type="compositionally biased region" description="Low complexity" evidence="1">
    <location>
        <begin position="23"/>
        <end position="45"/>
    </location>
</feature>
<dbReference type="RefSeq" id="WP_115360622.1">
    <property type="nucleotide sequence ID" value="NZ_CP038012.1"/>
</dbReference>
<feature type="region of interest" description="Disordered" evidence="1">
    <location>
        <begin position="23"/>
        <end position="48"/>
    </location>
</feature>
<evidence type="ECO:0000313" key="4">
    <source>
        <dbReference type="Proteomes" id="UP000254519"/>
    </source>
</evidence>
<feature type="chain" id="PRO_5039035984" evidence="2">
    <location>
        <begin position="17"/>
        <end position="186"/>
    </location>
</feature>
<dbReference type="PROSITE" id="PS51257">
    <property type="entry name" value="PROKAR_LIPOPROTEIN"/>
    <property type="match status" value="1"/>
</dbReference>
<dbReference type="InterPro" id="IPR014247">
    <property type="entry name" value="Spore_lipoprot_YhcN/YlaJ"/>
</dbReference>
<protein>
    <submittedName>
        <fullName evidence="3">Lipoprotein yhcN</fullName>
    </submittedName>
</protein>
<dbReference type="NCBIfam" id="TIGR02898">
    <property type="entry name" value="spore_YhcN_YlaJ"/>
    <property type="match status" value="1"/>
</dbReference>
<dbReference type="Pfam" id="PF09580">
    <property type="entry name" value="Spore_YhcN_YlaJ"/>
    <property type="match status" value="1"/>
</dbReference>
<organism evidence="3 4">
    <name type="scientific">Sporosarcina pasteurii</name>
    <name type="common">Bacillus pasteurii</name>
    <dbReference type="NCBI Taxonomy" id="1474"/>
    <lineage>
        <taxon>Bacteria</taxon>
        <taxon>Bacillati</taxon>
        <taxon>Bacillota</taxon>
        <taxon>Bacilli</taxon>
        <taxon>Bacillales</taxon>
        <taxon>Caryophanaceae</taxon>
        <taxon>Sporosarcina</taxon>
    </lineage>
</organism>
<keyword evidence="3" id="KW-0449">Lipoprotein</keyword>
<dbReference type="EMBL" id="UGYZ01000002">
    <property type="protein sequence ID" value="SUJ02235.1"/>
    <property type="molecule type" value="Genomic_DNA"/>
</dbReference>
<accession>A0A380BJK0</accession>
<keyword evidence="4" id="KW-1185">Reference proteome</keyword>
<evidence type="ECO:0000256" key="2">
    <source>
        <dbReference type="SAM" id="SignalP"/>
    </source>
</evidence>
<feature type="compositionally biased region" description="Low complexity" evidence="1">
    <location>
        <begin position="91"/>
        <end position="113"/>
    </location>
</feature>
<sequence>MKKLMMLMMAALVALALVGCGTNKNNDNNTTENNTVEDGGNNENTQDNVNNGEARLDVAEDAADKVAELEEVDRATVLVTDNNAYVAVVLNNNDGTGTDNNNNDNDTTTDTNNATAEDELSKELEDKVAEKVREVNQDIENVYVSLNPEFVERMNDYQTRINEGEPIEGFFEEFGEAVRNVFPDAR</sequence>
<feature type="signal peptide" evidence="2">
    <location>
        <begin position="1"/>
        <end position="16"/>
    </location>
</feature>
<feature type="region of interest" description="Disordered" evidence="1">
    <location>
        <begin position="91"/>
        <end position="122"/>
    </location>
</feature>
<dbReference type="Proteomes" id="UP000254519">
    <property type="component" value="Unassembled WGS sequence"/>
</dbReference>
<reference evidence="3 4" key="1">
    <citation type="submission" date="2018-06" db="EMBL/GenBank/DDBJ databases">
        <authorList>
            <consortium name="Pathogen Informatics"/>
            <person name="Doyle S."/>
        </authorList>
    </citation>
    <scope>NUCLEOTIDE SEQUENCE [LARGE SCALE GENOMIC DNA]</scope>
    <source>
        <strain evidence="4">ATCC 11859 / DSM 33 / NCIB 8841 / NCTC 4822</strain>
    </source>
</reference>
<keyword evidence="2" id="KW-0732">Signal</keyword>
<name>A0A380BJK0_SPOPA</name>
<dbReference type="OrthoDB" id="1707228at2"/>
<evidence type="ECO:0000313" key="3">
    <source>
        <dbReference type="EMBL" id="SUJ02235.1"/>
    </source>
</evidence>
<dbReference type="GO" id="GO:0030435">
    <property type="term" value="P:sporulation resulting in formation of a cellular spore"/>
    <property type="evidence" value="ECO:0007669"/>
    <property type="project" value="InterPro"/>
</dbReference>
<gene>
    <name evidence="3" type="primary">yhcN</name>
    <name evidence="3" type="ORF">NCTC4822_01235</name>
</gene>
<dbReference type="InterPro" id="IPR019076">
    <property type="entry name" value="Spore_lipoprot_YhcN/YlaJ-like"/>
</dbReference>